<dbReference type="EMBL" id="JAFEJA010000001">
    <property type="protein sequence ID" value="MBM9620227.1"/>
    <property type="molecule type" value="Genomic_DNA"/>
</dbReference>
<evidence type="ECO:0000313" key="2">
    <source>
        <dbReference type="EMBL" id="MBM9620227.1"/>
    </source>
</evidence>
<dbReference type="InterPro" id="IPR002725">
    <property type="entry name" value="YgjP-like_metallopeptidase"/>
</dbReference>
<keyword evidence="3" id="KW-1185">Reference proteome</keyword>
<dbReference type="Proteomes" id="UP000664109">
    <property type="component" value="Unassembled WGS sequence"/>
</dbReference>
<dbReference type="PANTHER" id="PTHR30399">
    <property type="entry name" value="UNCHARACTERIZED PROTEIN YGJP"/>
    <property type="match status" value="1"/>
</dbReference>
<dbReference type="InterPro" id="IPR053136">
    <property type="entry name" value="UTP_pyrophosphatase-like"/>
</dbReference>
<sequence length="242" mass="27588">MHDTAAEPLEVGGLVVNVRPVPGRKSVRVTVERDARIIAAVPPDADREALEGLIRTRLPWLYANVRDREVDVEQRPRRRFVDGEGFYYLGRSYRLKTVDEAPRPVALAEGRLRLRRGHEGSASDALVAWYAERGRQWLPQRLNPWADCLEAPPADLVVRPLGYRWGSCSDRGALNIHWAVMQLPAALVDYVLVHELAHLHEPNHSPNFWRMVARALPDYENRRQRLEDWGAGVWLPSEDSGC</sequence>
<protein>
    <submittedName>
        <fullName evidence="2">M48 family metallopeptidase</fullName>
    </submittedName>
</protein>
<gene>
    <name evidence="2" type="ORF">JE024_16065</name>
</gene>
<feature type="domain" description="YgjP-like metallopeptidase" evidence="1">
    <location>
        <begin position="25"/>
        <end position="227"/>
    </location>
</feature>
<organism evidence="2 3">
    <name type="scientific">Streptomyces zhihengii</name>
    <dbReference type="NCBI Taxonomy" id="1818004"/>
    <lineage>
        <taxon>Bacteria</taxon>
        <taxon>Bacillati</taxon>
        <taxon>Actinomycetota</taxon>
        <taxon>Actinomycetes</taxon>
        <taxon>Kitasatosporales</taxon>
        <taxon>Streptomycetaceae</taxon>
        <taxon>Streptomyces</taxon>
    </lineage>
</organism>
<evidence type="ECO:0000313" key="3">
    <source>
        <dbReference type="Proteomes" id="UP000664109"/>
    </source>
</evidence>
<dbReference type="PANTHER" id="PTHR30399:SF1">
    <property type="entry name" value="UTP PYROPHOSPHATASE"/>
    <property type="match status" value="1"/>
</dbReference>
<evidence type="ECO:0000259" key="1">
    <source>
        <dbReference type="Pfam" id="PF01863"/>
    </source>
</evidence>
<dbReference type="CDD" id="cd07344">
    <property type="entry name" value="M48_yhfN_like"/>
    <property type="match status" value="1"/>
</dbReference>
<name>A0ABS2URN5_9ACTN</name>
<dbReference type="Pfam" id="PF01863">
    <property type="entry name" value="YgjP-like"/>
    <property type="match status" value="1"/>
</dbReference>
<comment type="caution">
    <text evidence="2">The sequence shown here is derived from an EMBL/GenBank/DDBJ whole genome shotgun (WGS) entry which is preliminary data.</text>
</comment>
<reference evidence="2 3" key="1">
    <citation type="journal article" date="2016" name="Arch. Microbiol.">
        <title>Streptomyces zhihengii sp. nov., isolated from rhizospheric soil of Psammosilene tunicoides.</title>
        <authorList>
            <person name="Huang M.J."/>
            <person name="Fei J.J."/>
            <person name="Salam N."/>
            <person name="Kim C.J."/>
            <person name="Hozzein W.N."/>
            <person name="Xiao M."/>
            <person name="Huang H.Q."/>
            <person name="Li W.J."/>
        </authorList>
    </citation>
    <scope>NUCLEOTIDE SEQUENCE [LARGE SCALE GENOMIC DNA]</scope>
    <source>
        <strain evidence="2 3">YIM T102</strain>
    </source>
</reference>
<dbReference type="RefSeq" id="WP_205374245.1">
    <property type="nucleotide sequence ID" value="NZ_JAFEJA010000001.1"/>
</dbReference>
<proteinExistence type="predicted"/>
<dbReference type="Gene3D" id="3.30.2010.10">
    <property type="entry name" value="Metalloproteases ('zincins'), catalytic domain"/>
    <property type="match status" value="1"/>
</dbReference>
<accession>A0ABS2URN5</accession>